<feature type="domain" description="TIR" evidence="7">
    <location>
        <begin position="715"/>
        <end position="847"/>
    </location>
</feature>
<evidence type="ECO:0000256" key="3">
    <source>
        <dbReference type="ARBA" id="ARBA00022729"/>
    </source>
</evidence>
<evidence type="ECO:0000259" key="7">
    <source>
        <dbReference type="PROSITE" id="PS50104"/>
    </source>
</evidence>
<proteinExistence type="evidence at transcript level"/>
<reference evidence="8 10" key="2">
    <citation type="submission" date="2023-03" db="EMBL/GenBank/DDBJ databases">
        <title>High-quality genome of Scylla paramamosain provides insights in environmental adaptation.</title>
        <authorList>
            <person name="Zhang L."/>
        </authorList>
    </citation>
    <scope>NUCLEOTIDE SEQUENCE [LARGE SCALE GENOMIC DNA]</scope>
    <source>
        <strain evidence="8">LZ_2023a</strain>
        <tissue evidence="8">Muscle</tissue>
    </source>
</reference>
<dbReference type="SUPFAM" id="SSF52058">
    <property type="entry name" value="L domain-like"/>
    <property type="match status" value="2"/>
</dbReference>
<dbReference type="InterPro" id="IPR001611">
    <property type="entry name" value="Leu-rich_rpt"/>
</dbReference>
<evidence type="ECO:0000256" key="5">
    <source>
        <dbReference type="SAM" id="Phobius"/>
    </source>
</evidence>
<keyword evidence="2" id="KW-0433">Leucine-rich repeat</keyword>
<dbReference type="EMBL" id="MN720712">
    <property type="protein sequence ID" value="QVX27332.1"/>
    <property type="molecule type" value="mRNA"/>
</dbReference>
<evidence type="ECO:0000313" key="10">
    <source>
        <dbReference type="Proteomes" id="UP001487740"/>
    </source>
</evidence>
<accession>A0AAE7UVQ9</accession>
<dbReference type="EMBL" id="JARAKH010000039">
    <property type="protein sequence ID" value="KAK8382731.1"/>
    <property type="molecule type" value="Genomic_DNA"/>
</dbReference>
<keyword evidence="5" id="KW-0812">Transmembrane</keyword>
<reference evidence="9" key="1">
    <citation type="submission" date="2019-11" db="EMBL/GenBank/DDBJ databases">
        <authorList>
            <person name="Wang K."/>
            <person name="Liu Y."/>
            <person name="Chen F."/>
        </authorList>
    </citation>
    <scope>NUCLEOTIDE SEQUENCE</scope>
</reference>
<dbReference type="InterPro" id="IPR003591">
    <property type="entry name" value="Leu-rich_rpt_typical-subtyp"/>
</dbReference>
<comment type="similarity">
    <text evidence="1">Belongs to the Toll-like receptor family.</text>
</comment>
<dbReference type="InterPro" id="IPR032675">
    <property type="entry name" value="LRR_dom_sf"/>
</dbReference>
<dbReference type="InterPro" id="IPR035897">
    <property type="entry name" value="Toll_tir_struct_dom_sf"/>
</dbReference>
<dbReference type="Proteomes" id="UP001487740">
    <property type="component" value="Unassembled WGS sequence"/>
</dbReference>
<dbReference type="GO" id="GO:0007165">
    <property type="term" value="P:signal transduction"/>
    <property type="evidence" value="ECO:0007669"/>
    <property type="project" value="InterPro"/>
</dbReference>
<dbReference type="SUPFAM" id="SSF52200">
    <property type="entry name" value="Toll/Interleukin receptor TIR domain"/>
    <property type="match status" value="1"/>
</dbReference>
<dbReference type="EMBL" id="JARAKH010000039">
    <property type="protein sequence ID" value="KAK8382730.1"/>
    <property type="molecule type" value="Genomic_DNA"/>
</dbReference>
<dbReference type="Pfam" id="PF13676">
    <property type="entry name" value="TIR_2"/>
    <property type="match status" value="1"/>
</dbReference>
<dbReference type="PANTHER" id="PTHR24369:SF210">
    <property type="entry name" value="CHAOPTIN-RELATED"/>
    <property type="match status" value="1"/>
</dbReference>
<feature type="chain" id="PRO_5044706352" evidence="6">
    <location>
        <begin position="23"/>
        <end position="980"/>
    </location>
</feature>
<protein>
    <submittedName>
        <fullName evidence="9">Toll-like receptor 7</fullName>
    </submittedName>
</protein>
<evidence type="ECO:0000256" key="1">
    <source>
        <dbReference type="ARBA" id="ARBA00009634"/>
    </source>
</evidence>
<feature type="transmembrane region" description="Helical" evidence="5">
    <location>
        <begin position="669"/>
        <end position="691"/>
    </location>
</feature>
<feature type="signal peptide" evidence="6">
    <location>
        <begin position="1"/>
        <end position="22"/>
    </location>
</feature>
<evidence type="ECO:0000256" key="2">
    <source>
        <dbReference type="ARBA" id="ARBA00022614"/>
    </source>
</evidence>
<sequence length="980" mass="109491">MGLLLCPVVCCSLLFIASLVMGDNAVMSGGMQTGAQAKLLCDQDGAAPACGRGKHLLNGRVVTLLTWKNAISFNDNWAALDTKPEGQPVAVRVSQVKGDFILTSNANLVVVSLQLTNLTRFTITNHTQDLSLLEELIVSDSPEFDASSLQQLGKLPSLVTLQMAGTALATLSNRKLKQVLEEMPALQYLDISFSKLHHLEPSTFQENSKLQTLNVAGNELISLSLDGGLLQHLVHLNISHCSMEQLRIENVPEETMQTNLSLVDLSHNYLTSLPASFMNIISDSHVRLNISENLWNKSFTLCSLYHLWSYATKHPDMIQGAQNLSSCFRPDEALKKCGWEECPATCSCDPRTKTVNCSSSDLKTVPYLGPSDAEILLLKNNTLLNMSGIESPVWCKLRTVIADGNKISSIMPPDTMGHCICSDHDDFDDEEGNCLPQSLKKLSLIHNKITNFSNSDCKLLYSLQELHLSDNKVEHLRSHVCSSLEHLEVLLLDNNAISDLKEQDVAPYPNLRELDLSFNKMVILPYRIFEFVPRLTGLNVSNNNLMNISTETSFPETPFTYKVTNFPNKLDLSNNKFEKIDSVLGFKYIPKLKELLVDNNPWKCHCEIVNRVMAQVFQKLRHTAMVNAVESAICQEPSDMKGIKMNDRQISEVCSKNCTKKDSPSNSELLATIVAILIIVILLGLVIQITFQKIRQKTFGILWLPPARNDATHRRNYSVCIVHAWQDNEMVKADLVDPLKNLGYSVLWNDSAYPPGDNVSASIERAVTNSRRMLVVASNNLMIYENAKRIIERGLDEERSVPGFKVVALVMDDLPQRLYSVLYEIVVKRTHITKMNSNYIRAICNILPAPGAMQNIITFTETDLYCFLLQQWEKAKKRKHQRAQLQDIFPVQNSDPCAGNARSSNTSFCESGIAVASIADDFWEAVCSRSQRKCSSVTATEEQLQACSNHYTLQISCEDEEVIQVEGFSQVNSEGHCTHL</sequence>
<evidence type="ECO:0000313" key="8">
    <source>
        <dbReference type="EMBL" id="KAK8382730.1"/>
    </source>
</evidence>
<dbReference type="InterPro" id="IPR000157">
    <property type="entry name" value="TIR_dom"/>
</dbReference>
<dbReference type="SMART" id="SM00369">
    <property type="entry name" value="LRR_TYP"/>
    <property type="match status" value="6"/>
</dbReference>
<evidence type="ECO:0000313" key="9">
    <source>
        <dbReference type="EMBL" id="QVX27332.1"/>
    </source>
</evidence>
<keyword evidence="3 6" id="KW-0732">Signal</keyword>
<dbReference type="PROSITE" id="PS50104">
    <property type="entry name" value="TIR"/>
    <property type="match status" value="1"/>
</dbReference>
<dbReference type="AlphaFoldDB" id="A0AAE7UVQ9"/>
<evidence type="ECO:0000256" key="6">
    <source>
        <dbReference type="SAM" id="SignalP"/>
    </source>
</evidence>
<keyword evidence="5" id="KW-1133">Transmembrane helix</keyword>
<organism evidence="9">
    <name type="scientific">Scylla paramamosain</name>
    <name type="common">Mud crab</name>
    <dbReference type="NCBI Taxonomy" id="85552"/>
    <lineage>
        <taxon>Eukaryota</taxon>
        <taxon>Metazoa</taxon>
        <taxon>Ecdysozoa</taxon>
        <taxon>Arthropoda</taxon>
        <taxon>Crustacea</taxon>
        <taxon>Multicrustacea</taxon>
        <taxon>Malacostraca</taxon>
        <taxon>Eumalacostraca</taxon>
        <taxon>Eucarida</taxon>
        <taxon>Decapoda</taxon>
        <taxon>Pleocyemata</taxon>
        <taxon>Brachyura</taxon>
        <taxon>Eubrachyura</taxon>
        <taxon>Portunoidea</taxon>
        <taxon>Portunidae</taxon>
        <taxon>Portuninae</taxon>
        <taxon>Scylla</taxon>
    </lineage>
</organism>
<keyword evidence="4" id="KW-0677">Repeat</keyword>
<dbReference type="PANTHER" id="PTHR24369">
    <property type="entry name" value="ANTIGEN BSP, PUTATIVE-RELATED"/>
    <property type="match status" value="1"/>
</dbReference>
<evidence type="ECO:0000256" key="4">
    <source>
        <dbReference type="ARBA" id="ARBA00022737"/>
    </source>
</evidence>
<dbReference type="GO" id="GO:0005886">
    <property type="term" value="C:plasma membrane"/>
    <property type="evidence" value="ECO:0007669"/>
    <property type="project" value="TreeGrafter"/>
</dbReference>
<gene>
    <name evidence="8" type="ORF">O3P69_015512</name>
</gene>
<name>A0AAE7UVQ9_SCYPA</name>
<dbReference type="Pfam" id="PF13855">
    <property type="entry name" value="LRR_8"/>
    <property type="match status" value="2"/>
</dbReference>
<dbReference type="InterPro" id="IPR050541">
    <property type="entry name" value="LRR_TM_domain-containing"/>
</dbReference>
<keyword evidence="10" id="KW-1185">Reference proteome</keyword>
<dbReference type="PROSITE" id="PS51450">
    <property type="entry name" value="LRR"/>
    <property type="match status" value="1"/>
</dbReference>
<keyword evidence="5" id="KW-0472">Membrane</keyword>
<dbReference type="Gene3D" id="3.80.10.10">
    <property type="entry name" value="Ribonuclease Inhibitor"/>
    <property type="match status" value="3"/>
</dbReference>
<dbReference type="Gene3D" id="3.40.50.10140">
    <property type="entry name" value="Toll/interleukin-1 receptor homology (TIR) domain"/>
    <property type="match status" value="1"/>
</dbReference>
<keyword evidence="9" id="KW-0675">Receptor</keyword>